<dbReference type="RefSeq" id="WP_068364231.1">
    <property type="nucleotide sequence ID" value="NZ_FOJN01000008.1"/>
</dbReference>
<keyword evidence="5" id="KW-0547">Nucleotide-binding</keyword>
<dbReference type="InterPro" id="IPR003856">
    <property type="entry name" value="LPS_length_determ_N"/>
</dbReference>
<dbReference type="GO" id="GO:0005886">
    <property type="term" value="C:plasma membrane"/>
    <property type="evidence" value="ECO:0007669"/>
    <property type="project" value="UniProtKB-SubCell"/>
</dbReference>
<protein>
    <submittedName>
        <fullName evidence="11">Receptor protein-tyrosine kinase</fullName>
    </submittedName>
</protein>
<dbReference type="Proteomes" id="UP000182054">
    <property type="component" value="Unassembled WGS sequence"/>
</dbReference>
<dbReference type="GO" id="GO:0004713">
    <property type="term" value="F:protein tyrosine kinase activity"/>
    <property type="evidence" value="ECO:0007669"/>
    <property type="project" value="UniProtKB-KW"/>
</dbReference>
<keyword evidence="11" id="KW-0418">Kinase</keyword>
<dbReference type="EMBL" id="FOJN01000008">
    <property type="protein sequence ID" value="SFA53074.1"/>
    <property type="molecule type" value="Genomic_DNA"/>
</dbReference>
<keyword evidence="4 9" id="KW-0812">Transmembrane</keyword>
<feature type="domain" description="Polysaccharide chain length determinant N-terminal" evidence="10">
    <location>
        <begin position="1"/>
        <end position="69"/>
    </location>
</feature>
<dbReference type="Gene3D" id="3.40.50.300">
    <property type="entry name" value="P-loop containing nucleotide triphosphate hydrolases"/>
    <property type="match status" value="1"/>
</dbReference>
<dbReference type="CDD" id="cd05387">
    <property type="entry name" value="BY-kinase"/>
    <property type="match status" value="1"/>
</dbReference>
<proteinExistence type="inferred from homology"/>
<dbReference type="Pfam" id="PF10609">
    <property type="entry name" value="ParA"/>
    <property type="match status" value="1"/>
</dbReference>
<evidence type="ECO:0000256" key="6">
    <source>
        <dbReference type="ARBA" id="ARBA00022840"/>
    </source>
</evidence>
<evidence type="ECO:0000313" key="11">
    <source>
        <dbReference type="EMBL" id="SFA53074.1"/>
    </source>
</evidence>
<dbReference type="AlphaFoldDB" id="A0A1I0TMX9"/>
<dbReference type="Pfam" id="PF02706">
    <property type="entry name" value="Wzz"/>
    <property type="match status" value="1"/>
</dbReference>
<comment type="similarity">
    <text evidence="2">Belongs to the CpsC/CapA family.</text>
</comment>
<comment type="subcellular location">
    <subcellularLocation>
        <location evidence="1">Cell membrane</location>
        <topology evidence="1">Multi-pass membrane protein</topology>
    </subcellularLocation>
</comment>
<name>A0A1I0TMX9_9NOCA</name>
<dbReference type="InterPro" id="IPR050445">
    <property type="entry name" value="Bact_polysacc_biosynth/exp"/>
</dbReference>
<accession>A0A1I0TMX9</accession>
<keyword evidence="11" id="KW-0675">Receptor</keyword>
<dbReference type="SUPFAM" id="SSF52540">
    <property type="entry name" value="P-loop containing nucleoside triphosphate hydrolases"/>
    <property type="match status" value="1"/>
</dbReference>
<keyword evidence="6" id="KW-0067">ATP-binding</keyword>
<evidence type="ECO:0000313" key="12">
    <source>
        <dbReference type="Proteomes" id="UP000182054"/>
    </source>
</evidence>
<evidence type="ECO:0000256" key="4">
    <source>
        <dbReference type="ARBA" id="ARBA00022692"/>
    </source>
</evidence>
<evidence type="ECO:0000256" key="1">
    <source>
        <dbReference type="ARBA" id="ARBA00004651"/>
    </source>
</evidence>
<dbReference type="GeneID" id="85486113"/>
<evidence type="ECO:0000256" key="9">
    <source>
        <dbReference type="SAM" id="Phobius"/>
    </source>
</evidence>
<evidence type="ECO:0000256" key="2">
    <source>
        <dbReference type="ARBA" id="ARBA00006683"/>
    </source>
</evidence>
<keyword evidence="3" id="KW-1003">Cell membrane</keyword>
<feature type="transmembrane region" description="Helical" evidence="9">
    <location>
        <begin position="173"/>
        <end position="194"/>
    </location>
</feature>
<keyword evidence="11" id="KW-0808">Transferase</keyword>
<evidence type="ECO:0000256" key="3">
    <source>
        <dbReference type="ARBA" id="ARBA00022475"/>
    </source>
</evidence>
<feature type="transmembrane region" description="Helical" evidence="9">
    <location>
        <begin position="12"/>
        <end position="35"/>
    </location>
</feature>
<keyword evidence="11" id="KW-0829">Tyrosine-protein kinase</keyword>
<gene>
    <name evidence="11" type="ORF">SAMN05444374_10812</name>
</gene>
<dbReference type="InterPro" id="IPR033756">
    <property type="entry name" value="YlxH/NBP35"/>
</dbReference>
<keyword evidence="7 9" id="KW-1133">Transmembrane helix</keyword>
<evidence type="ECO:0000259" key="10">
    <source>
        <dbReference type="Pfam" id="PF02706"/>
    </source>
</evidence>
<reference evidence="11 12" key="1">
    <citation type="submission" date="2016-10" db="EMBL/GenBank/DDBJ databases">
        <authorList>
            <person name="de Groot N.N."/>
        </authorList>
    </citation>
    <scope>NUCLEOTIDE SEQUENCE [LARGE SCALE GENOMIC DNA]</scope>
    <source>
        <strain evidence="11 12">DSM 44908</strain>
    </source>
</reference>
<dbReference type="InterPro" id="IPR027417">
    <property type="entry name" value="P-loop_NTPase"/>
</dbReference>
<dbReference type="PANTHER" id="PTHR32309:SF13">
    <property type="entry name" value="FERRIC ENTEROBACTIN TRANSPORT PROTEIN FEPE"/>
    <property type="match status" value="1"/>
</dbReference>
<organism evidence="11 12">
    <name type="scientific">Rhodococcoides kroppenstedtii</name>
    <dbReference type="NCBI Taxonomy" id="293050"/>
    <lineage>
        <taxon>Bacteria</taxon>
        <taxon>Bacillati</taxon>
        <taxon>Actinomycetota</taxon>
        <taxon>Actinomycetes</taxon>
        <taxon>Mycobacteriales</taxon>
        <taxon>Nocardiaceae</taxon>
        <taxon>Rhodococcoides</taxon>
    </lineage>
</organism>
<evidence type="ECO:0000256" key="8">
    <source>
        <dbReference type="ARBA" id="ARBA00023136"/>
    </source>
</evidence>
<keyword evidence="8 9" id="KW-0472">Membrane</keyword>
<sequence length="440" mass="44779">MDIRDYLAAWRAQWVIIVACVVLALGVAAGVSALMTPKYVATTRLFTTTTGGASVSEAYQGNLFSTNRVTSYAGLATGKQVAQRAVDELGLRASAEDVMSRVSAEPVPDSVLLDITVTDTNPGLARDLANVVASQTSSLVQELETSARGGVPAASATIVDLADLPTSPSSPSWVRNLGLGLVGGLILGLVAAVVRWKLDRSVRTADDIAAAVGGPVLGSIPPAEGTRDETGSVDAAPTPVVTEPFREIRTNLLAMDHDGSLRTVVVTGPRVGAGATTVAVGLSVAVAETGRSVVLLDADFGRGSVAAAFGAEAGPGLVDFLRGNEDLDAVVVPTAVDNLSIVGTGAADASSSGLIGGTRMADLIKQLHGDFDIVVVDGPAVSTSSDSAVLAALADGAVLVARRGSTSAPELRDTVSKITLARGRVIGAVATSARRRRLLR</sequence>
<evidence type="ECO:0000256" key="7">
    <source>
        <dbReference type="ARBA" id="ARBA00022989"/>
    </source>
</evidence>
<dbReference type="PANTHER" id="PTHR32309">
    <property type="entry name" value="TYROSINE-PROTEIN KINASE"/>
    <property type="match status" value="1"/>
</dbReference>
<evidence type="ECO:0000256" key="5">
    <source>
        <dbReference type="ARBA" id="ARBA00022741"/>
    </source>
</evidence>
<dbReference type="InterPro" id="IPR005702">
    <property type="entry name" value="Wzc-like_C"/>
</dbReference>